<keyword evidence="14" id="KW-1185">Reference proteome</keyword>
<evidence type="ECO:0000256" key="1">
    <source>
        <dbReference type="ARBA" id="ARBA00000077"/>
    </source>
</evidence>
<dbReference type="EC" id="3.1.26.4" evidence="11"/>
<organism evidence="13 14">
    <name type="scientific">Metamycoplasma gateae</name>
    <dbReference type="NCBI Taxonomy" id="35769"/>
    <lineage>
        <taxon>Bacteria</taxon>
        <taxon>Bacillati</taxon>
        <taxon>Mycoplasmatota</taxon>
        <taxon>Mycoplasmoidales</taxon>
        <taxon>Metamycoplasmataceae</taxon>
        <taxon>Metamycoplasma</taxon>
    </lineage>
</organism>
<evidence type="ECO:0000256" key="11">
    <source>
        <dbReference type="RuleBase" id="RU003515"/>
    </source>
</evidence>
<name>A0ABZ2AGG7_9BACT</name>
<comment type="function">
    <text evidence="2 11">Endonuclease that specifically degrades the RNA of RNA-DNA hybrids.</text>
</comment>
<evidence type="ECO:0000313" key="13">
    <source>
        <dbReference type="EMBL" id="WVN21221.1"/>
    </source>
</evidence>
<accession>A0ABZ2AGG7</accession>
<evidence type="ECO:0000259" key="12">
    <source>
        <dbReference type="PROSITE" id="PS51975"/>
    </source>
</evidence>
<dbReference type="InterPro" id="IPR036397">
    <property type="entry name" value="RNaseH_sf"/>
</dbReference>
<keyword evidence="7 10" id="KW-0479">Metal-binding</keyword>
<proteinExistence type="inferred from homology"/>
<comment type="subcellular location">
    <subcellularLocation>
        <location evidence="3">Cytoplasm</location>
    </subcellularLocation>
</comment>
<dbReference type="PANTHER" id="PTHR10954">
    <property type="entry name" value="RIBONUCLEASE H2 SUBUNIT A"/>
    <property type="match status" value="1"/>
</dbReference>
<evidence type="ECO:0000256" key="2">
    <source>
        <dbReference type="ARBA" id="ARBA00004065"/>
    </source>
</evidence>
<evidence type="ECO:0000256" key="9">
    <source>
        <dbReference type="ARBA" id="ARBA00022801"/>
    </source>
</evidence>
<dbReference type="InterPro" id="IPR024567">
    <property type="entry name" value="RNase_HII/HIII_dom"/>
</dbReference>
<feature type="domain" description="RNase H type-2" evidence="12">
    <location>
        <begin position="5"/>
        <end position="231"/>
    </location>
</feature>
<dbReference type="CDD" id="cd06590">
    <property type="entry name" value="RNase_HII_bacteria_HIII_like"/>
    <property type="match status" value="1"/>
</dbReference>
<evidence type="ECO:0000256" key="3">
    <source>
        <dbReference type="ARBA" id="ARBA00004496"/>
    </source>
</evidence>
<dbReference type="InterPro" id="IPR012337">
    <property type="entry name" value="RNaseH-like_sf"/>
</dbReference>
<comment type="catalytic activity">
    <reaction evidence="1 10 11">
        <text>Endonucleolytic cleavage to 5'-phosphomonoester.</text>
        <dbReference type="EC" id="3.1.26.4"/>
    </reaction>
</comment>
<evidence type="ECO:0000256" key="4">
    <source>
        <dbReference type="ARBA" id="ARBA00008378"/>
    </source>
</evidence>
<evidence type="ECO:0000256" key="6">
    <source>
        <dbReference type="ARBA" id="ARBA00022722"/>
    </source>
</evidence>
<dbReference type="PROSITE" id="PS51975">
    <property type="entry name" value="RNASE_H_2"/>
    <property type="match status" value="1"/>
</dbReference>
<reference evidence="13" key="1">
    <citation type="submission" date="2024-01" db="EMBL/GenBank/DDBJ databases">
        <title>Complete genome sequence of Mycoplasma gateae strain 3700.</title>
        <authorList>
            <person name="Spergser J."/>
        </authorList>
    </citation>
    <scope>NUCLEOTIDE SEQUENCE [LARGE SCALE GENOMIC DNA]</scope>
    <source>
        <strain evidence="13">3700</strain>
    </source>
</reference>
<evidence type="ECO:0000313" key="14">
    <source>
        <dbReference type="Proteomes" id="UP001431935"/>
    </source>
</evidence>
<dbReference type="Proteomes" id="UP001431935">
    <property type="component" value="Chromosome"/>
</dbReference>
<evidence type="ECO:0000256" key="5">
    <source>
        <dbReference type="ARBA" id="ARBA00022490"/>
    </source>
</evidence>
<keyword evidence="8 10" id="KW-0255">Endonuclease</keyword>
<keyword evidence="9 10" id="KW-0378">Hydrolase</keyword>
<dbReference type="Pfam" id="PF01351">
    <property type="entry name" value="RNase_HII"/>
    <property type="match status" value="1"/>
</dbReference>
<dbReference type="SUPFAM" id="SSF53098">
    <property type="entry name" value="Ribonuclease H-like"/>
    <property type="match status" value="1"/>
</dbReference>
<evidence type="ECO:0000256" key="10">
    <source>
        <dbReference type="PROSITE-ProRule" id="PRU01319"/>
    </source>
</evidence>
<feature type="binding site" evidence="10">
    <location>
        <position position="12"/>
    </location>
    <ligand>
        <name>a divalent metal cation</name>
        <dbReference type="ChEBI" id="CHEBI:60240"/>
    </ligand>
</feature>
<dbReference type="Gene3D" id="3.30.420.10">
    <property type="entry name" value="Ribonuclease H-like superfamily/Ribonuclease H"/>
    <property type="match status" value="1"/>
</dbReference>
<comment type="similarity">
    <text evidence="4">Belongs to the RNase HII family. RnhC subfamily.</text>
</comment>
<keyword evidence="6 10" id="KW-0540">Nuclease</keyword>
<feature type="binding site" evidence="10">
    <location>
        <position position="11"/>
    </location>
    <ligand>
        <name>a divalent metal cation</name>
        <dbReference type="ChEBI" id="CHEBI:60240"/>
    </ligand>
</feature>
<feature type="binding site" evidence="10">
    <location>
        <position position="116"/>
    </location>
    <ligand>
        <name>a divalent metal cation</name>
        <dbReference type="ChEBI" id="CHEBI:60240"/>
    </ligand>
</feature>
<dbReference type="InterPro" id="IPR001352">
    <property type="entry name" value="RNase_HII/HIII"/>
</dbReference>
<dbReference type="RefSeq" id="WP_330463261.1">
    <property type="nucleotide sequence ID" value="NZ_CP143578.1"/>
</dbReference>
<gene>
    <name evidence="13" type="ORF">V2E26_02285</name>
</gene>
<evidence type="ECO:0000256" key="8">
    <source>
        <dbReference type="ARBA" id="ARBA00022759"/>
    </source>
</evidence>
<dbReference type="EMBL" id="CP143578">
    <property type="protein sequence ID" value="WVN21221.1"/>
    <property type="molecule type" value="Genomic_DNA"/>
</dbReference>
<sequence length="231" mass="26320">MIDNLEYIGVDETGVGDYFTPVVSVACFIPEKNLEAIKELGIKDSKKMTDQKIQNVAKYIINNNLVMFKVTTLTQDGYNKLIRVGINNNSVKTLIHYNSISQLNQQINKELPIVIDQYASISNLKKHIDTLENNGILQSCKLLEFNLILETKAEEKFLSVACASVLARYFLLEKMKELKTKYNNFEFKLGASNSIIDLGVEFVKKFGIKELENVSKFSFKTTQKIIEKMNN</sequence>
<keyword evidence="5" id="KW-0963">Cytoplasm</keyword>
<comment type="cofactor">
    <cofactor evidence="10">
        <name>Mn(2+)</name>
        <dbReference type="ChEBI" id="CHEBI:29035"/>
    </cofactor>
    <cofactor evidence="10">
        <name>Mg(2+)</name>
        <dbReference type="ChEBI" id="CHEBI:18420"/>
    </cofactor>
    <text evidence="10">Manganese or magnesium. Binds 1 divalent metal ion per monomer in the absence of substrate. May bind a second metal ion after substrate binding.</text>
</comment>
<evidence type="ECO:0000256" key="7">
    <source>
        <dbReference type="ARBA" id="ARBA00022723"/>
    </source>
</evidence>
<protein>
    <recommendedName>
        <fullName evidence="11">Ribonuclease</fullName>
        <ecNumber evidence="11">3.1.26.4</ecNumber>
    </recommendedName>
</protein>
<dbReference type="PANTHER" id="PTHR10954:SF23">
    <property type="entry name" value="RIBONUCLEASE"/>
    <property type="match status" value="1"/>
</dbReference>